<protein>
    <submittedName>
        <fullName evidence="3">DUF6493 family protein</fullName>
    </submittedName>
</protein>
<dbReference type="Pfam" id="PF25149">
    <property type="entry name" value="DUF7825"/>
    <property type="match status" value="1"/>
</dbReference>
<evidence type="ECO:0000313" key="3">
    <source>
        <dbReference type="EMBL" id="MCI3245129.1"/>
    </source>
</evidence>
<keyword evidence="4" id="KW-1185">Reference proteome</keyword>
<accession>A0ABS9XSS2</accession>
<dbReference type="InterPro" id="IPR056727">
    <property type="entry name" value="DUF7825"/>
</dbReference>
<dbReference type="EMBL" id="JALDAX010000019">
    <property type="protein sequence ID" value="MCI3245129.1"/>
    <property type="molecule type" value="Genomic_DNA"/>
</dbReference>
<gene>
    <name evidence="3" type="ORF">MQN93_36000</name>
</gene>
<feature type="domain" description="DUF7825" evidence="2">
    <location>
        <begin position="678"/>
        <end position="794"/>
    </location>
</feature>
<organism evidence="3 4">
    <name type="scientific">Streptomyces spinosisporus</name>
    <dbReference type="NCBI Taxonomy" id="2927582"/>
    <lineage>
        <taxon>Bacteria</taxon>
        <taxon>Bacillati</taxon>
        <taxon>Actinomycetota</taxon>
        <taxon>Actinomycetes</taxon>
        <taxon>Kitasatosporales</taxon>
        <taxon>Streptomycetaceae</taxon>
        <taxon>Streptomyces</taxon>
    </lineage>
</organism>
<comment type="caution">
    <text evidence="3">The sequence shown here is derived from an EMBL/GenBank/DDBJ whole genome shotgun (WGS) entry which is preliminary data.</text>
</comment>
<evidence type="ECO:0000313" key="4">
    <source>
        <dbReference type="Proteomes" id="UP001165270"/>
    </source>
</evidence>
<dbReference type="Pfam" id="PF25148">
    <property type="entry name" value="DUF7824"/>
    <property type="match status" value="1"/>
</dbReference>
<evidence type="ECO:0000259" key="1">
    <source>
        <dbReference type="Pfam" id="PF25148"/>
    </source>
</evidence>
<feature type="domain" description="DUF7824" evidence="1">
    <location>
        <begin position="526"/>
        <end position="608"/>
    </location>
</feature>
<evidence type="ECO:0000259" key="2">
    <source>
        <dbReference type="Pfam" id="PF25149"/>
    </source>
</evidence>
<dbReference type="RefSeq" id="WP_242712840.1">
    <property type="nucleotide sequence ID" value="NZ_JALDAX010000019.1"/>
</dbReference>
<dbReference type="InterPro" id="IPR056726">
    <property type="entry name" value="DUF7824"/>
</dbReference>
<dbReference type="Proteomes" id="UP001165270">
    <property type="component" value="Unassembled WGS sequence"/>
</dbReference>
<sequence>MNALMDAVRAGRTAEAVSLLDEMTDAERRAVFGELKALRKELRAAPWDAGSRRAYPPLYVAGVACQTGAAAVAAWIAAADMRWSRTSPALLLRILGDRDPKWLADVTHRLAERPASSGVPYELMAGLVRLSGCPVPTTDAYVRGWLGHIGATWQREETVLDRLRQDPYLPQLVAALFETDDIGGFFGWLAGDGPNSWYGALSRLAAEGTLDRGAMIDACVARLLRGGTTADQRAFLRLLKDLSLTAEEQRARIADWLALASDAVSPVASHAQSVLGALALDGGLTPRQLAEMSDAVLFRPEKKLVRAQLVLLRKILTRDASTAEELLPAVAQAFGHEDSEVQERALKLVERHLKKVESEDVRAELASAADQLIPALRVRAVRTLGAEQAGPEPVAYAEVLPLAPEPVRLAPAPETAAELAEEVGALMATEGDVAAFERALDGLVRHAHRDRDVLLEALTPVVARRWWNSTDPRYVMRADDHFGRADRIYNAADGLDLLLATLHGRVHTATLLRSVQQGTAGTACVHSPLSRAFEARLWEVSYRLRTEPLPFLLSTPTWSTGLLEPDELVDRLAEYVRLDARVGEADFAQALLRVRREDRAAAETAAERAAALGTTEGARLARRLTHRGPDLPVERRRTSGNRILLEYGELPELQEDFPAEFRPLGRPVSVYRERWYCYHWSGDIRRHWLALLPERRELVAVRLLRDVSTAAVDDARGAAAFLPLLAESGGAAGEAVHLCLAYGLGARHPEDRLAAVDALLTLAARGQLDAARLGADLGQLIRRGAVKPVRLAESARTAAATGANATVWEMLRHTLPVLLAELAVGGANTPARGLGDLLAVAAECAERCGARGELPHLAQAAQRRGASRLVSQARRLRIALTLEPREIVNSLTKGA</sequence>
<reference evidence="3" key="1">
    <citation type="submission" date="2022-03" db="EMBL/GenBank/DDBJ databases">
        <title>Streptomyces 7R015 and 7R016 isolated from Barleria lupulina in Thailand.</title>
        <authorList>
            <person name="Kanchanasin P."/>
            <person name="Phongsopitanun W."/>
            <person name="Tanasupawat S."/>
        </authorList>
    </citation>
    <scope>NUCLEOTIDE SEQUENCE</scope>
    <source>
        <strain evidence="3">7R016</strain>
    </source>
</reference>
<name>A0ABS9XSS2_9ACTN</name>
<proteinExistence type="predicted"/>